<evidence type="ECO:0000259" key="2">
    <source>
        <dbReference type="PROSITE" id="PS50097"/>
    </source>
</evidence>
<accession>A0A1I8PJR7</accession>
<dbReference type="CDD" id="cd18501">
    <property type="entry name" value="BACK_ANKFY1_Rank5"/>
    <property type="match status" value="1"/>
</dbReference>
<dbReference type="SUPFAM" id="SSF54695">
    <property type="entry name" value="POZ domain"/>
    <property type="match status" value="1"/>
</dbReference>
<dbReference type="InterPro" id="IPR000210">
    <property type="entry name" value="BTB/POZ_dom"/>
</dbReference>
<dbReference type="InterPro" id="IPR049763">
    <property type="entry name" value="ANKFY1_BACK"/>
</dbReference>
<dbReference type="InterPro" id="IPR011333">
    <property type="entry name" value="SKP1/BTB/POZ_sf"/>
</dbReference>
<sequence>MGSTADSATLQKLEQHLTLLKEEYTKLQRGYADLERKYSKAVATTDLEGAGEFSSFVSRLVLTVASLYGRTVYSDLKIKMRTKIMPAHKFVLHARSEDWREDVLSDVEELDWSDMEEDISMALLRWIYMDVVELQHDHLSLGLLKASHRFHLPGLLGLCERALVASVGVRSCVRFYCVAEEVGAASLLDYCSGLISTHWDDLTPQDFEHMSGPLLFKMLKNKTKYPLHAAIRLLREDVVFLCLVENDGKVSLIQSKLFLGSMAI</sequence>
<dbReference type="STRING" id="35570.A0A1I8PJR7"/>
<dbReference type="VEuPathDB" id="VectorBase:SCAU008711"/>
<evidence type="ECO:0000256" key="1">
    <source>
        <dbReference type="SAM" id="Coils"/>
    </source>
</evidence>
<evidence type="ECO:0000313" key="3">
    <source>
        <dbReference type="EnsemblMetazoa" id="SCAU008711-PA"/>
    </source>
</evidence>
<proteinExistence type="predicted"/>
<dbReference type="Pfam" id="PF00651">
    <property type="entry name" value="BTB"/>
    <property type="match status" value="1"/>
</dbReference>
<protein>
    <recommendedName>
        <fullName evidence="2">BTB domain-containing protein</fullName>
    </recommendedName>
</protein>
<feature type="coiled-coil region" evidence="1">
    <location>
        <begin position="10"/>
        <end position="37"/>
    </location>
</feature>
<name>A0A1I8PJR7_STOCA</name>
<dbReference type="Proteomes" id="UP000095300">
    <property type="component" value="Unassembled WGS sequence"/>
</dbReference>
<evidence type="ECO:0000313" key="4">
    <source>
        <dbReference type="Proteomes" id="UP000095300"/>
    </source>
</evidence>
<reference evidence="3" key="1">
    <citation type="submission" date="2020-05" db="UniProtKB">
        <authorList>
            <consortium name="EnsemblMetazoa"/>
        </authorList>
    </citation>
    <scope>IDENTIFICATION</scope>
    <source>
        <strain evidence="3">USDA</strain>
    </source>
</reference>
<keyword evidence="4" id="KW-1185">Reference proteome</keyword>
<dbReference type="Gene3D" id="3.30.710.10">
    <property type="entry name" value="Potassium Channel Kv1.1, Chain A"/>
    <property type="match status" value="1"/>
</dbReference>
<feature type="domain" description="BTB" evidence="2">
    <location>
        <begin position="74"/>
        <end position="136"/>
    </location>
</feature>
<dbReference type="AlphaFoldDB" id="A0A1I8PJR7"/>
<dbReference type="EnsemblMetazoa" id="SCAU008711-RA">
    <property type="protein sequence ID" value="SCAU008711-PA"/>
    <property type="gene ID" value="SCAU008711"/>
</dbReference>
<dbReference type="PROSITE" id="PS50097">
    <property type="entry name" value="BTB"/>
    <property type="match status" value="1"/>
</dbReference>
<gene>
    <name evidence="3" type="primary">106090265</name>
</gene>
<keyword evidence="1" id="KW-0175">Coiled coil</keyword>
<organism evidence="3 4">
    <name type="scientific">Stomoxys calcitrans</name>
    <name type="common">Stable fly</name>
    <name type="synonym">Conops calcitrans</name>
    <dbReference type="NCBI Taxonomy" id="35570"/>
    <lineage>
        <taxon>Eukaryota</taxon>
        <taxon>Metazoa</taxon>
        <taxon>Ecdysozoa</taxon>
        <taxon>Arthropoda</taxon>
        <taxon>Hexapoda</taxon>
        <taxon>Insecta</taxon>
        <taxon>Pterygota</taxon>
        <taxon>Neoptera</taxon>
        <taxon>Endopterygota</taxon>
        <taxon>Diptera</taxon>
        <taxon>Brachycera</taxon>
        <taxon>Muscomorpha</taxon>
        <taxon>Muscoidea</taxon>
        <taxon>Muscidae</taxon>
        <taxon>Stomoxys</taxon>
    </lineage>
</organism>
<dbReference type="PANTHER" id="PTHR24413">
    <property type="entry name" value="SPECKLE-TYPE POZ PROTEIN"/>
    <property type="match status" value="1"/>
</dbReference>